<evidence type="ECO:0000313" key="1">
    <source>
        <dbReference type="EnsemblPlants" id="PGSC0003DMT400095379"/>
    </source>
</evidence>
<name>M1DW64_SOLTU</name>
<dbReference type="PANTHER" id="PTHR10992:SF1023">
    <property type="entry name" value="METHYLESTERASE 11, CHLOROPLASTIC ISOFORM X1"/>
    <property type="match status" value="1"/>
</dbReference>
<dbReference type="SUPFAM" id="SSF53474">
    <property type="entry name" value="alpha/beta-Hydrolases"/>
    <property type="match status" value="1"/>
</dbReference>
<keyword evidence="2" id="KW-1185">Reference proteome</keyword>
<proteinExistence type="predicted"/>
<dbReference type="PaxDb" id="4113-PGSC0003DMT400095379"/>
<evidence type="ECO:0000313" key="2">
    <source>
        <dbReference type="Proteomes" id="UP000011115"/>
    </source>
</evidence>
<dbReference type="Gramene" id="PGSC0003DMT400095379">
    <property type="protein sequence ID" value="PGSC0003DMT400095379"/>
    <property type="gene ID" value="PGSC0003DMG400044950"/>
</dbReference>
<dbReference type="EnsemblPlants" id="PGSC0003DMT400095379">
    <property type="protein sequence ID" value="PGSC0003DMT400095379"/>
    <property type="gene ID" value="PGSC0003DMG400044950"/>
</dbReference>
<protein>
    <submittedName>
        <fullName evidence="1">Avr9/Cf-9 rapidly elicited protein 246</fullName>
    </submittedName>
</protein>
<sequence length="109" mass="12260">MLKNGQSVLDMFSMQVWLLILQPMLLRPIPFAPLTEKFSLSATNYGSIPRFFVKTLEDFAISVSLQEAMIDSNTPQQVIQMEGSDHSPFLSKPQALHKILLEVSKVPVN</sequence>
<accession>M1DW64</accession>
<dbReference type="AlphaFoldDB" id="M1DW64"/>
<dbReference type="OMA" id="GSIPRFF"/>
<dbReference type="InterPro" id="IPR029058">
    <property type="entry name" value="AB_hydrolase_fold"/>
</dbReference>
<dbReference type="PANTHER" id="PTHR10992">
    <property type="entry name" value="METHYLESTERASE FAMILY MEMBER"/>
    <property type="match status" value="1"/>
</dbReference>
<organism evidence="1 2">
    <name type="scientific">Solanum tuberosum</name>
    <name type="common">Potato</name>
    <dbReference type="NCBI Taxonomy" id="4113"/>
    <lineage>
        <taxon>Eukaryota</taxon>
        <taxon>Viridiplantae</taxon>
        <taxon>Streptophyta</taxon>
        <taxon>Embryophyta</taxon>
        <taxon>Tracheophyta</taxon>
        <taxon>Spermatophyta</taxon>
        <taxon>Magnoliopsida</taxon>
        <taxon>eudicotyledons</taxon>
        <taxon>Gunneridae</taxon>
        <taxon>Pentapetalae</taxon>
        <taxon>asterids</taxon>
        <taxon>lamiids</taxon>
        <taxon>Solanales</taxon>
        <taxon>Solanaceae</taxon>
        <taxon>Solanoideae</taxon>
        <taxon>Solaneae</taxon>
        <taxon>Solanum</taxon>
    </lineage>
</organism>
<dbReference type="Gene3D" id="3.40.50.1820">
    <property type="entry name" value="alpha/beta hydrolase"/>
    <property type="match status" value="1"/>
</dbReference>
<dbReference type="Proteomes" id="UP000011115">
    <property type="component" value="Unassembled WGS sequence"/>
</dbReference>
<dbReference type="STRING" id="4113.M1DW64"/>
<reference evidence="1" key="2">
    <citation type="submission" date="2015-06" db="UniProtKB">
        <authorList>
            <consortium name="EnsemblPlants"/>
        </authorList>
    </citation>
    <scope>IDENTIFICATION</scope>
    <source>
        <strain evidence="1">DM1-3 516 R44</strain>
    </source>
</reference>
<dbReference type="eggNOG" id="ENOG502QRBN">
    <property type="taxonomic scope" value="Eukaryota"/>
</dbReference>
<dbReference type="HOGENOM" id="CLU_046066_7_2_1"/>
<dbReference type="InterPro" id="IPR045889">
    <property type="entry name" value="MES/HNL"/>
</dbReference>
<reference evidence="2" key="1">
    <citation type="journal article" date="2011" name="Nature">
        <title>Genome sequence and analysis of the tuber crop potato.</title>
        <authorList>
            <consortium name="The Potato Genome Sequencing Consortium"/>
        </authorList>
    </citation>
    <scope>NUCLEOTIDE SEQUENCE [LARGE SCALE GENOMIC DNA]</scope>
    <source>
        <strain evidence="2">cv. DM1-3 516 R44</strain>
    </source>
</reference>
<dbReference type="InParanoid" id="M1DW64"/>